<dbReference type="Proteomes" id="UP000002333">
    <property type="component" value="Chromosome"/>
</dbReference>
<name>A0A3F2ZSG9_CLOB6</name>
<dbReference type="Gene3D" id="3.90.75.20">
    <property type="match status" value="1"/>
</dbReference>
<dbReference type="SUPFAM" id="SSF54060">
    <property type="entry name" value="His-Me finger endonucleases"/>
    <property type="match status" value="1"/>
</dbReference>
<dbReference type="Pfam" id="PF13392">
    <property type="entry name" value="HNH_3"/>
    <property type="match status" value="1"/>
</dbReference>
<gene>
    <name evidence="2" type="ordered locus">CLJ_B2537</name>
</gene>
<dbReference type="AlphaFoldDB" id="A0A3F2ZSG9"/>
<dbReference type="InterPro" id="IPR003615">
    <property type="entry name" value="HNH_nuc"/>
</dbReference>
<organism evidence="2 3">
    <name type="scientific">Clostridium botulinum (strain 657 / Type Ba4)</name>
    <dbReference type="NCBI Taxonomy" id="515621"/>
    <lineage>
        <taxon>Bacteria</taxon>
        <taxon>Bacillati</taxon>
        <taxon>Bacillota</taxon>
        <taxon>Clostridia</taxon>
        <taxon>Eubacteriales</taxon>
        <taxon>Clostridiaceae</taxon>
        <taxon>Clostridium</taxon>
    </lineage>
</organism>
<dbReference type="InterPro" id="IPR044925">
    <property type="entry name" value="His-Me_finger_sf"/>
</dbReference>
<dbReference type="GO" id="GO:0004519">
    <property type="term" value="F:endonuclease activity"/>
    <property type="evidence" value="ECO:0007669"/>
    <property type="project" value="UniProtKB-KW"/>
</dbReference>
<keyword evidence="2" id="KW-0540">Nuclease</keyword>
<feature type="domain" description="HNH nuclease" evidence="1">
    <location>
        <begin position="41"/>
        <end position="77"/>
    </location>
</feature>
<keyword evidence="2" id="KW-0255">Endonuclease</keyword>
<dbReference type="RefSeq" id="WP_012721157.1">
    <property type="nucleotide sequence ID" value="NC_012658.1"/>
</dbReference>
<protein>
    <submittedName>
        <fullName evidence="2">HNH endonuclease domain protein</fullName>
    </submittedName>
</protein>
<dbReference type="EMBL" id="CP001083">
    <property type="protein sequence ID" value="ACQ54142.1"/>
    <property type="molecule type" value="Genomic_DNA"/>
</dbReference>
<dbReference type="KEGG" id="cbi:CLJ_B2537"/>
<sequence>MVKYDEAKKHAHFNGYTFTRDEKTGYYLSTKPTKENKRQRLHVYVWEFYNGRIPEGYEVHHKDEDKGNNDISNFELLLGLKHRKLHGYEFSQDEKRVETARKIIKEKAQPKAIEWHGSKEGREWHKEHYENVKDKFHIKEKYICEYCGITYETQKGRNKFCSNKCKSAWRRKQGLDNEIRVCVICGKEFECNKYSKAKTCSRKCRGELRRLNKQKLKE</sequence>
<accession>A0A3F2ZSG9</accession>
<reference evidence="3" key="2">
    <citation type="submission" date="2008-05" db="EMBL/GenBank/DDBJ databases">
        <title>Genome sequence of Clostridium botulinum Ba4 strain 657.</title>
        <authorList>
            <person name="Shrivastava S."/>
            <person name="Brown J.L."/>
            <person name="Bruce D."/>
            <person name="Detter C."/>
            <person name="Munk C."/>
            <person name="Smith L.A."/>
            <person name="Smith T.J."/>
            <person name="Sutton G."/>
            <person name="Brettin T.S."/>
        </authorList>
    </citation>
    <scope>NUCLEOTIDE SEQUENCE [LARGE SCALE GENOMIC DNA]</scope>
    <source>
        <strain evidence="3">657 / Type Ba4</strain>
    </source>
</reference>
<evidence type="ECO:0000259" key="1">
    <source>
        <dbReference type="Pfam" id="PF13392"/>
    </source>
</evidence>
<reference evidence="2 3" key="1">
    <citation type="journal article" date="2007" name="PLoS ONE">
        <title>Analysis of the neurotoxin complex genes in Clostridium botulinum A1-A4 and B1 strains: BoNT/A3, /Ba4 and /B1 clusters are located within plasmids.</title>
        <authorList>
            <person name="Smith T.J."/>
            <person name="Hill K.K."/>
            <person name="Foley B.T."/>
            <person name="Detter J.C."/>
            <person name="Munk A.C."/>
            <person name="Bruce D.C."/>
            <person name="Doggett N.A."/>
            <person name="Smith L.A."/>
            <person name="Marks J.D."/>
            <person name="Xie G."/>
            <person name="Brettin T.S."/>
        </authorList>
    </citation>
    <scope>NUCLEOTIDE SEQUENCE [LARGE SCALE GENOMIC DNA]</scope>
    <source>
        <strain evidence="3">657 / Type Ba4</strain>
    </source>
</reference>
<proteinExistence type="predicted"/>
<evidence type="ECO:0000313" key="3">
    <source>
        <dbReference type="Proteomes" id="UP000002333"/>
    </source>
</evidence>
<keyword evidence="2" id="KW-0378">Hydrolase</keyword>
<evidence type="ECO:0000313" key="2">
    <source>
        <dbReference type="EMBL" id="ACQ54142.1"/>
    </source>
</evidence>